<reference evidence="1" key="1">
    <citation type="submission" date="2024-07" db="EMBL/GenBank/DDBJ databases">
        <title>Metagenome and Metagenome-Assembled Genomes of Archaea from a hot spring from the geothermal field of Los Azufres, Mexico.</title>
        <authorList>
            <person name="Marin-Paredes R."/>
            <person name="Martinez-Romero E."/>
            <person name="Servin-Garciduenas L.E."/>
        </authorList>
    </citation>
    <scope>NUCLEOTIDE SEQUENCE</scope>
</reference>
<name>A0ACC6UZ32_9CREN</name>
<sequence length="669" mass="75516">MEIEAVAKGRVVRVRVDKPRPLVEIPFEGTPAEPPPGIRISRGPPPFLEAGEAGVVVSRGLSLEEHVYGLGERAYDLDRKRRLYRMWNTDVGCASAYRWYVDPMYVSIPFFIVFDKEKAEGYFFNTGSEVLVDVGFRRYDEVTVFVPEESVEFFIIRGRGLEEVLEAYAELVGRPHLLPEWALGYQISRFSYYPQERVIEVVKKCAESGIGVTAVYLDIDYMEGYKAFTWDAEKFPDPRRLVDELHKLGVRAVTIVDPFIKVDQRYDVFREALGLYVETEKGEIYIGRGWPGASAWADFLNPRAREWWAEAIRRWVNKYGVDGIWLDMNEPTDLAARDCSMDKGAVHDAGGAKVPHARAHNLYADYQAEATYEGLRRAGREPYILSRAGSFRIQRYAAVWTGDNIPSWDDLRLQTAVVLGLSMSGVPYVGIDIGGFAGAAGSFKEGAHGVNDLDLLVRYYQTALFFPIFRTHRAPDSMDKEACLLPRPWRDAVKRVIDTRYRFLPYLSALALEAHERGRPMLRPLAYYHQDDPDTHAIYDEYYVGPYVLYAPLLSREGSRQVYLPRGRWADFWRGRIYEGLAFIKSEDEMPIYIREGSVVPLAGDGGGLDFFVFGEGGSIKLRSGVFAEVSGGVLRLSSPIRIGKVISPTGVGLAEVEVGGVVAEVRLR</sequence>
<evidence type="ECO:0000313" key="1">
    <source>
        <dbReference type="EMBL" id="MFB6489640.1"/>
    </source>
</evidence>
<keyword evidence="1" id="KW-0378">Hydrolase</keyword>
<dbReference type="EMBL" id="JZWT02000001">
    <property type="protein sequence ID" value="MFB6489640.1"/>
    <property type="molecule type" value="Genomic_DNA"/>
</dbReference>
<evidence type="ECO:0000313" key="2">
    <source>
        <dbReference type="Proteomes" id="UP000033636"/>
    </source>
</evidence>
<accession>A0ACC6UZ32</accession>
<keyword evidence="1" id="KW-0326">Glycosidase</keyword>
<dbReference type="EC" id="3.2.1.20" evidence="1"/>
<protein>
    <submittedName>
        <fullName evidence="1">Alpha-glucosidase MalA</fullName>
        <ecNumber evidence="1">3.2.1.20</ecNumber>
    </submittedName>
</protein>
<comment type="caution">
    <text evidence="1">The sequence shown here is derived from an EMBL/GenBank/DDBJ whole genome shotgun (WGS) entry which is preliminary data.</text>
</comment>
<gene>
    <name evidence="1" type="primary">malA</name>
    <name evidence="1" type="ORF">TU35_000050</name>
</gene>
<proteinExistence type="predicted"/>
<organism evidence="1 2">
    <name type="scientific">Thermoproteus sp. AZ2</name>
    <dbReference type="NCBI Taxonomy" id="1609232"/>
    <lineage>
        <taxon>Archaea</taxon>
        <taxon>Thermoproteota</taxon>
        <taxon>Thermoprotei</taxon>
        <taxon>Thermoproteales</taxon>
        <taxon>Thermoproteaceae</taxon>
        <taxon>Thermoproteus</taxon>
    </lineage>
</organism>
<dbReference type="Proteomes" id="UP000033636">
    <property type="component" value="Unassembled WGS sequence"/>
</dbReference>